<gene>
    <name evidence="1" type="ORF">DVJ77_06405</name>
</gene>
<dbReference type="OrthoDB" id="187794at2"/>
<dbReference type="InterPro" id="IPR021488">
    <property type="entry name" value="DUF3142"/>
</dbReference>
<protein>
    <submittedName>
        <fullName evidence="1">DUF3142 domain-containing protein</fullName>
    </submittedName>
</protein>
<evidence type="ECO:0000313" key="2">
    <source>
        <dbReference type="Proteomes" id="UP000253782"/>
    </source>
</evidence>
<reference evidence="1 2" key="1">
    <citation type="submission" date="2018-07" db="EMBL/GenBank/DDBJ databases">
        <title>Dyella tabacisoli L4-6T, whole genome shotgun sequence.</title>
        <authorList>
            <person name="Zhou X.-K."/>
            <person name="Li W.-J."/>
            <person name="Duan Y.-Q."/>
        </authorList>
    </citation>
    <scope>NUCLEOTIDE SEQUENCE [LARGE SCALE GENOMIC DNA]</scope>
    <source>
        <strain evidence="1 2">L4-6</strain>
    </source>
</reference>
<name>A0A369UR75_9GAMM</name>
<dbReference type="AlphaFoldDB" id="A0A369UR75"/>
<accession>A0A369UR75</accession>
<proteinExistence type="predicted"/>
<comment type="caution">
    <text evidence="1">The sequence shown here is derived from an EMBL/GenBank/DDBJ whole genome shotgun (WGS) entry which is preliminary data.</text>
</comment>
<dbReference type="EMBL" id="QQAH01000005">
    <property type="protein sequence ID" value="RDD82555.1"/>
    <property type="molecule type" value="Genomic_DNA"/>
</dbReference>
<sequence>MPHPRGLMVLSVLLLALVACGRTPVPLTHDAYVWQRQWSPSLTFALNQSADLIRDWRVLAAQTDAKGQLRNVAIDRAALAATGRPVILVVRIDGQLVQWDEDALIAQIVALRNDGAGVAGIEIDHDCGTARLPAYAHFLGRLKLSLGTLPLSITALPAWLSSRDLDTVLGAVDEAVLQVHAVQSPRAGLFDVALAQQWVGTFAKRSKKPFRVALPNYGSKVSWDGDGRMIAIESEAPALSAGAESRELAAAPRDVARLLKMLHDDPPAHFAGVVWFRLPTADDVRSWSLPTWRAVIQGRPLTAQVAAIAQPGAVAGALDILLRNDGDVDASLPIALSLPHDCAIADGINGYQLDRRSDGLYLKRSQDGWLRSHRQRQVGWMRCTSSKVDIHVAN</sequence>
<dbReference type="Proteomes" id="UP000253782">
    <property type="component" value="Unassembled WGS sequence"/>
</dbReference>
<dbReference type="RefSeq" id="WP_114844619.1">
    <property type="nucleotide sequence ID" value="NZ_JBHSPE010000001.1"/>
</dbReference>
<keyword evidence="2" id="KW-1185">Reference proteome</keyword>
<dbReference type="PROSITE" id="PS51257">
    <property type="entry name" value="PROKAR_LIPOPROTEIN"/>
    <property type="match status" value="1"/>
</dbReference>
<dbReference type="Pfam" id="PF11340">
    <property type="entry name" value="DUF3142"/>
    <property type="match status" value="1"/>
</dbReference>
<organism evidence="1 2">
    <name type="scientific">Dyella tabacisoli</name>
    <dbReference type="NCBI Taxonomy" id="2282381"/>
    <lineage>
        <taxon>Bacteria</taxon>
        <taxon>Pseudomonadati</taxon>
        <taxon>Pseudomonadota</taxon>
        <taxon>Gammaproteobacteria</taxon>
        <taxon>Lysobacterales</taxon>
        <taxon>Rhodanobacteraceae</taxon>
        <taxon>Dyella</taxon>
    </lineage>
</organism>
<evidence type="ECO:0000313" key="1">
    <source>
        <dbReference type="EMBL" id="RDD82555.1"/>
    </source>
</evidence>